<reference evidence="1 2" key="1">
    <citation type="submission" date="2014-11" db="EMBL/GenBank/DDBJ databases">
        <title>Draft Genome Sequence of Brevibacterium linens AE038-8.</title>
        <authorList>
            <person name="Maizel D."/>
            <person name="Utturkar S.M."/>
            <person name="Brown S.D."/>
            <person name="Ferrero M."/>
            <person name="Rosen B.P."/>
        </authorList>
    </citation>
    <scope>NUCLEOTIDE SEQUENCE [LARGE SCALE GENOMIC DNA]</scope>
    <source>
        <strain evidence="1 2">AE038-8</strain>
    </source>
</reference>
<comment type="caution">
    <text evidence="1">The sequence shown here is derived from an EMBL/GenBank/DDBJ whole genome shotgun (WGS) entry which is preliminary data.</text>
</comment>
<keyword evidence="2" id="KW-1185">Reference proteome</keyword>
<dbReference type="AlphaFoldDB" id="A0A0B9AQC9"/>
<accession>A0A0B9AQC9</accession>
<name>A0A0B9AQC9_BRELN</name>
<gene>
    <name evidence="1" type="ORF">AE0388_1470</name>
</gene>
<evidence type="ECO:0000313" key="1">
    <source>
        <dbReference type="EMBL" id="KHS53067.1"/>
    </source>
</evidence>
<protein>
    <submittedName>
        <fullName evidence="1">Uncharacterized protein</fullName>
    </submittedName>
</protein>
<sequence>MLSTGDQCLSEVRKPDRLGQLAAGVLAAEELLDDEFDDEVLEDSFAEELEDSFEEESELDELTVLELLERESVA</sequence>
<evidence type="ECO:0000313" key="2">
    <source>
        <dbReference type="Proteomes" id="UP000031488"/>
    </source>
</evidence>
<dbReference type="EMBL" id="JTJZ01000017">
    <property type="protein sequence ID" value="KHS53067.1"/>
    <property type="molecule type" value="Genomic_DNA"/>
</dbReference>
<dbReference type="PATRIC" id="fig|1703.6.peg.1363"/>
<proteinExistence type="predicted"/>
<dbReference type="Proteomes" id="UP000031488">
    <property type="component" value="Unassembled WGS sequence"/>
</dbReference>
<organism evidence="1 2">
    <name type="scientific">Brevibacterium linens</name>
    <dbReference type="NCBI Taxonomy" id="1703"/>
    <lineage>
        <taxon>Bacteria</taxon>
        <taxon>Bacillati</taxon>
        <taxon>Actinomycetota</taxon>
        <taxon>Actinomycetes</taxon>
        <taxon>Micrococcales</taxon>
        <taxon>Brevibacteriaceae</taxon>
        <taxon>Brevibacterium</taxon>
    </lineage>
</organism>